<dbReference type="SUPFAM" id="SSF89124">
    <property type="entry name" value="Nop domain"/>
    <property type="match status" value="1"/>
</dbReference>
<dbReference type="Pfam" id="PF09785">
    <property type="entry name" value="Prp31_C"/>
    <property type="match status" value="1"/>
</dbReference>
<dbReference type="GO" id="GO:0046540">
    <property type="term" value="C:U4/U6 x U5 tri-snRNP complex"/>
    <property type="evidence" value="ECO:0007669"/>
    <property type="project" value="InterPro"/>
</dbReference>
<comment type="caution">
    <text evidence="15">The sequence shown here is derived from an EMBL/GenBank/DDBJ whole genome shotgun (WGS) entry which is preliminary data.</text>
</comment>
<dbReference type="PANTHER" id="PTHR13904:SF0">
    <property type="entry name" value="U4_U6 SMALL NUCLEAR RIBONUCLEOPROTEIN PRP31"/>
    <property type="match status" value="1"/>
</dbReference>
<gene>
    <name evidence="15" type="ORF">M5D96_009300</name>
</gene>
<evidence type="ECO:0000256" key="10">
    <source>
        <dbReference type="ARBA" id="ARBA00030766"/>
    </source>
</evidence>
<keyword evidence="4" id="KW-0507">mRNA processing</keyword>
<dbReference type="InterPro" id="IPR027105">
    <property type="entry name" value="Prp31"/>
</dbReference>
<dbReference type="EMBL" id="JAMKOV010000010">
    <property type="protein sequence ID" value="KAI8037799.1"/>
    <property type="molecule type" value="Genomic_DNA"/>
</dbReference>
<evidence type="ECO:0000256" key="4">
    <source>
        <dbReference type="ARBA" id="ARBA00022664"/>
    </source>
</evidence>
<dbReference type="SMART" id="SM01378">
    <property type="entry name" value="Romo1"/>
    <property type="match status" value="1"/>
</dbReference>
<dbReference type="InterPro" id="IPR012976">
    <property type="entry name" value="NOSIC"/>
</dbReference>
<keyword evidence="9" id="KW-0687">Ribonucleoprotein</keyword>
<name>A0A9P9YJJ1_9MUSC</name>
<proteinExistence type="inferred from homology"/>
<reference evidence="15" key="1">
    <citation type="journal article" date="2023" name="Genome Biol. Evol.">
        <title>Long-read-based Genome Assembly of Drosophila gunungcola Reveals Fewer Chemosensory Genes in Flower-breeding Species.</title>
        <authorList>
            <person name="Negi A."/>
            <person name="Liao B.Y."/>
            <person name="Yeh S.D."/>
        </authorList>
    </citation>
    <scope>NUCLEOTIDE SEQUENCE</scope>
    <source>
        <strain evidence="15">Sukarami</strain>
    </source>
</reference>
<evidence type="ECO:0000256" key="9">
    <source>
        <dbReference type="ARBA" id="ARBA00023274"/>
    </source>
</evidence>
<dbReference type="PANTHER" id="PTHR13904">
    <property type="entry name" value="PRE-MRNA SPLICING FACTOR PRP31"/>
    <property type="match status" value="1"/>
</dbReference>
<evidence type="ECO:0000256" key="2">
    <source>
        <dbReference type="ARBA" id="ARBA00005572"/>
    </source>
</evidence>
<dbReference type="AlphaFoldDB" id="A0A9P9YJJ1"/>
<evidence type="ECO:0000313" key="16">
    <source>
        <dbReference type="Proteomes" id="UP001059596"/>
    </source>
</evidence>
<evidence type="ECO:0000256" key="12">
    <source>
        <dbReference type="SAM" id="MobiDB-lite"/>
    </source>
</evidence>
<keyword evidence="8" id="KW-0539">Nucleus</keyword>
<sequence>MASAEDESLLAEKLAKPAPNLMDVDVTVQSVRELCKLRDSERLRNTLQQIEHYASRQRTAAEMLGSVESDPEYCLIVDANAIAFTKEKYQKRFPELDSLIVGEIEYLLAVKELGNDLEQVKNNEKLQAILTQATIMIVSVTASTTQGTMLTPAEKAKIDEACEMAIELNNFKSKIYEYVESRMTFIAPNLSMIVGASTAAKLLGIAGGLSKLSKMPACNVQVLAARVDACHESVHGEIGLRFKEDVEKKLDKLQEPPPVKFIKPLPKPIEGSKKKRGGKRVRKMKERYALTEFRKQANRMNFGDIEEDAYQGDLGYSRGTIGKTGTGRIRLPQVDEKTKVRISKTLHKNLQKQQVYGGNTTVKRQISGTASSVAFTPLQGLEIENGRNQALCGMPLPTSSFSQQGPTCFDKMKTGFIIGFCVGMASGAVFGGFSALRYGLRGRELINNVGKTMVQGGGTFGTFMAIGTGIRC</sequence>
<evidence type="ECO:0000256" key="1">
    <source>
        <dbReference type="ARBA" id="ARBA00004123"/>
    </source>
</evidence>
<comment type="function">
    <text evidence="11">Involved in pre-mRNA splicing as component of the spliceosome. Required for the assembly of the U4/U5/U6 tri-snRNP complex, one of the building blocks of the spliceosome.</text>
</comment>
<dbReference type="GO" id="GO:0071011">
    <property type="term" value="C:precatalytic spliceosome"/>
    <property type="evidence" value="ECO:0007669"/>
    <property type="project" value="TreeGrafter"/>
</dbReference>
<dbReference type="Gene3D" id="1.10.287.4070">
    <property type="match status" value="1"/>
</dbReference>
<evidence type="ECO:0000256" key="11">
    <source>
        <dbReference type="ARBA" id="ARBA00045397"/>
    </source>
</evidence>
<evidence type="ECO:0000259" key="14">
    <source>
        <dbReference type="PROSITE" id="PS51358"/>
    </source>
</evidence>
<feature type="domain" description="Nop" evidence="14">
    <location>
        <begin position="186"/>
        <end position="307"/>
    </location>
</feature>
<feature type="transmembrane region" description="Helical" evidence="13">
    <location>
        <begin position="416"/>
        <end position="436"/>
    </location>
</feature>
<evidence type="ECO:0000256" key="13">
    <source>
        <dbReference type="SAM" id="Phobius"/>
    </source>
</evidence>
<keyword evidence="13" id="KW-1133">Transmembrane helix</keyword>
<keyword evidence="7" id="KW-0508">mRNA splicing</keyword>
<dbReference type="SMART" id="SM00931">
    <property type="entry name" value="NOSIC"/>
    <property type="match status" value="1"/>
</dbReference>
<evidence type="ECO:0000256" key="7">
    <source>
        <dbReference type="ARBA" id="ARBA00023187"/>
    </source>
</evidence>
<evidence type="ECO:0000313" key="15">
    <source>
        <dbReference type="EMBL" id="KAI8037799.1"/>
    </source>
</evidence>
<evidence type="ECO:0000256" key="8">
    <source>
        <dbReference type="ARBA" id="ARBA00023242"/>
    </source>
</evidence>
<protein>
    <recommendedName>
        <fullName evidence="3">U4/U6 small nuclear ribonucleoprotein Prp31</fullName>
    </recommendedName>
    <alternativeName>
        <fullName evidence="10">Pre-mRNA-processing factor 31</fullName>
    </alternativeName>
</protein>
<dbReference type="Pfam" id="PF01798">
    <property type="entry name" value="Nop"/>
    <property type="match status" value="1"/>
</dbReference>
<feature type="region of interest" description="Disordered" evidence="12">
    <location>
        <begin position="261"/>
        <end position="283"/>
    </location>
</feature>
<dbReference type="Proteomes" id="UP001059596">
    <property type="component" value="Unassembled WGS sequence"/>
</dbReference>
<comment type="subcellular location">
    <subcellularLocation>
        <location evidence="1">Nucleus</location>
    </subcellularLocation>
</comment>
<keyword evidence="16" id="KW-1185">Reference proteome</keyword>
<keyword evidence="13" id="KW-0472">Membrane</keyword>
<dbReference type="InterPro" id="IPR019175">
    <property type="entry name" value="Prp31_C"/>
</dbReference>
<dbReference type="InterPro" id="IPR002687">
    <property type="entry name" value="Nop_dom"/>
</dbReference>
<feature type="compositionally biased region" description="Basic residues" evidence="12">
    <location>
        <begin position="273"/>
        <end position="283"/>
    </location>
</feature>
<dbReference type="InterPro" id="IPR018450">
    <property type="entry name" value="Romo1/Mgr2"/>
</dbReference>
<dbReference type="FunFam" id="1.10.287.4070:FF:000003">
    <property type="entry name" value="U4/U6 small nuclear ribonucleoprotein PRP31"/>
    <property type="match status" value="1"/>
</dbReference>
<dbReference type="Pfam" id="PF10247">
    <property type="entry name" value="Romo1"/>
    <property type="match status" value="1"/>
</dbReference>
<keyword evidence="6" id="KW-0694">RNA-binding</keyword>
<accession>A0A9P9YJJ1</accession>
<dbReference type="GO" id="GO:0000244">
    <property type="term" value="P:spliceosomal tri-snRNP complex assembly"/>
    <property type="evidence" value="ECO:0007669"/>
    <property type="project" value="InterPro"/>
</dbReference>
<keyword evidence="13" id="KW-0812">Transmembrane</keyword>
<evidence type="ECO:0000256" key="5">
    <source>
        <dbReference type="ARBA" id="ARBA00022728"/>
    </source>
</evidence>
<dbReference type="GO" id="GO:0003723">
    <property type="term" value="F:RNA binding"/>
    <property type="evidence" value="ECO:0007669"/>
    <property type="project" value="UniProtKB-KW"/>
</dbReference>
<dbReference type="InterPro" id="IPR042239">
    <property type="entry name" value="Nop_C"/>
</dbReference>
<organism evidence="15 16">
    <name type="scientific">Drosophila gunungcola</name>
    <name type="common">fruit fly</name>
    <dbReference type="NCBI Taxonomy" id="103775"/>
    <lineage>
        <taxon>Eukaryota</taxon>
        <taxon>Metazoa</taxon>
        <taxon>Ecdysozoa</taxon>
        <taxon>Arthropoda</taxon>
        <taxon>Hexapoda</taxon>
        <taxon>Insecta</taxon>
        <taxon>Pterygota</taxon>
        <taxon>Neoptera</taxon>
        <taxon>Endopterygota</taxon>
        <taxon>Diptera</taxon>
        <taxon>Brachycera</taxon>
        <taxon>Muscomorpha</taxon>
        <taxon>Ephydroidea</taxon>
        <taxon>Drosophilidae</taxon>
        <taxon>Drosophila</taxon>
        <taxon>Sophophora</taxon>
    </lineage>
</organism>
<evidence type="ECO:0000256" key="6">
    <source>
        <dbReference type="ARBA" id="ARBA00022884"/>
    </source>
</evidence>
<keyword evidence="5" id="KW-0747">Spliceosome</keyword>
<comment type="similarity">
    <text evidence="2">Belongs to the PRP31 family.</text>
</comment>
<evidence type="ECO:0000256" key="3">
    <source>
        <dbReference type="ARBA" id="ARBA00013538"/>
    </source>
</evidence>
<dbReference type="Gene3D" id="1.10.246.90">
    <property type="entry name" value="Nop domain"/>
    <property type="match status" value="1"/>
</dbReference>
<dbReference type="PROSITE" id="PS51358">
    <property type="entry name" value="NOP"/>
    <property type="match status" value="1"/>
</dbReference>
<dbReference type="GO" id="GO:0005687">
    <property type="term" value="C:U4 snRNP"/>
    <property type="evidence" value="ECO:0007669"/>
    <property type="project" value="TreeGrafter"/>
</dbReference>
<dbReference type="InterPro" id="IPR036070">
    <property type="entry name" value="Nop_dom_sf"/>
</dbReference>